<gene>
    <name evidence="3" type="ORF">SV7mr_43720</name>
</gene>
<feature type="domain" description="3-keto-alpha-glucoside-1,2-lyase/3-keto-2-hydroxy-glucal hydratase" evidence="2">
    <location>
        <begin position="39"/>
        <end position="238"/>
    </location>
</feature>
<evidence type="ECO:0000313" key="3">
    <source>
        <dbReference type="EMBL" id="QDT61831.1"/>
    </source>
</evidence>
<keyword evidence="4" id="KW-1185">Reference proteome</keyword>
<evidence type="ECO:0000259" key="2">
    <source>
        <dbReference type="Pfam" id="PF06439"/>
    </source>
</evidence>
<dbReference type="RefSeq" id="WP_145276162.1">
    <property type="nucleotide sequence ID" value="NZ_CP036272.1"/>
</dbReference>
<dbReference type="EMBL" id="CP036272">
    <property type="protein sequence ID" value="QDT61831.1"/>
    <property type="molecule type" value="Genomic_DNA"/>
</dbReference>
<dbReference type="Gene3D" id="2.60.120.560">
    <property type="entry name" value="Exo-inulinase, domain 1"/>
    <property type="match status" value="1"/>
</dbReference>
<evidence type="ECO:0000313" key="4">
    <source>
        <dbReference type="Proteomes" id="UP000315003"/>
    </source>
</evidence>
<dbReference type="Proteomes" id="UP000315003">
    <property type="component" value="Chromosome"/>
</dbReference>
<accession>A0A517T0K6</accession>
<protein>
    <recommendedName>
        <fullName evidence="2">3-keto-alpha-glucoside-1,2-lyase/3-keto-2-hydroxy-glucal hydratase domain-containing protein</fullName>
    </recommendedName>
</protein>
<evidence type="ECO:0000256" key="1">
    <source>
        <dbReference type="SAM" id="SignalP"/>
    </source>
</evidence>
<dbReference type="OrthoDB" id="248448at2"/>
<name>A0A517T0K6_9BACT</name>
<feature type="signal peptide" evidence="1">
    <location>
        <begin position="1"/>
        <end position="25"/>
    </location>
</feature>
<reference evidence="3 4" key="1">
    <citation type="submission" date="2019-02" db="EMBL/GenBank/DDBJ databases">
        <title>Deep-cultivation of Planctomycetes and their phenomic and genomic characterization uncovers novel biology.</title>
        <authorList>
            <person name="Wiegand S."/>
            <person name="Jogler M."/>
            <person name="Boedeker C."/>
            <person name="Pinto D."/>
            <person name="Vollmers J."/>
            <person name="Rivas-Marin E."/>
            <person name="Kohn T."/>
            <person name="Peeters S.H."/>
            <person name="Heuer A."/>
            <person name="Rast P."/>
            <person name="Oberbeckmann S."/>
            <person name="Bunk B."/>
            <person name="Jeske O."/>
            <person name="Meyerdierks A."/>
            <person name="Storesund J.E."/>
            <person name="Kallscheuer N."/>
            <person name="Luecker S."/>
            <person name="Lage O.M."/>
            <person name="Pohl T."/>
            <person name="Merkel B.J."/>
            <person name="Hornburger P."/>
            <person name="Mueller R.-W."/>
            <person name="Bruemmer F."/>
            <person name="Labrenz M."/>
            <person name="Spormann A.M."/>
            <person name="Op den Camp H."/>
            <person name="Overmann J."/>
            <person name="Amann R."/>
            <person name="Jetten M.S.M."/>
            <person name="Mascher T."/>
            <person name="Medema M.H."/>
            <person name="Devos D.P."/>
            <person name="Kaster A.-K."/>
            <person name="Ovreas L."/>
            <person name="Rohde M."/>
            <person name="Galperin M.Y."/>
            <person name="Jogler C."/>
        </authorList>
    </citation>
    <scope>NUCLEOTIDE SEQUENCE [LARGE SCALE GENOMIC DNA]</scope>
    <source>
        <strain evidence="3 4">SV_7m_r</strain>
    </source>
</reference>
<dbReference type="AlphaFoldDB" id="A0A517T0K6"/>
<dbReference type="GO" id="GO:0016787">
    <property type="term" value="F:hydrolase activity"/>
    <property type="evidence" value="ECO:0007669"/>
    <property type="project" value="InterPro"/>
</dbReference>
<dbReference type="InterPro" id="IPR010496">
    <property type="entry name" value="AL/BT2_dom"/>
</dbReference>
<dbReference type="Pfam" id="PF06439">
    <property type="entry name" value="3keto-disac_hyd"/>
    <property type="match status" value="1"/>
</dbReference>
<organism evidence="3 4">
    <name type="scientific">Stieleria bergensis</name>
    <dbReference type="NCBI Taxonomy" id="2528025"/>
    <lineage>
        <taxon>Bacteria</taxon>
        <taxon>Pseudomonadati</taxon>
        <taxon>Planctomycetota</taxon>
        <taxon>Planctomycetia</taxon>
        <taxon>Pirellulales</taxon>
        <taxon>Pirellulaceae</taxon>
        <taxon>Stieleria</taxon>
    </lineage>
</organism>
<keyword evidence="1" id="KW-0732">Signal</keyword>
<sequence precursor="true">MSVTFRPLAAFAFLALCALSSRAVADPPVHAWIDDTAPGWQSLSEDDFAKVNSADDTWSWKDGVLHCTGQPVSVLATKQHFENVEIIVEWMHEKAAGNSGMFVWVSPESLDQLRKAGKPGLPDGVEVQMLDHGYTDMIAKRGGKTDWFGTNGDLFGVRKPFKPFPPTSPNGSRSFPRKHLCNGHGEWNHYYIRAINGEVRLWVNGEEVSGGNGVTPANGHLCLESEGSPIQFRKIKVRQLP</sequence>
<feature type="chain" id="PRO_5022139938" description="3-keto-alpha-glucoside-1,2-lyase/3-keto-2-hydroxy-glucal hydratase domain-containing protein" evidence="1">
    <location>
        <begin position="26"/>
        <end position="241"/>
    </location>
</feature>
<proteinExistence type="predicted"/>